<comment type="caution">
    <text evidence="2">The sequence shown here is derived from an EMBL/GenBank/DDBJ whole genome shotgun (WGS) entry which is preliminary data.</text>
</comment>
<evidence type="ECO:0008006" key="4">
    <source>
        <dbReference type="Google" id="ProtNLM"/>
    </source>
</evidence>
<protein>
    <recommendedName>
        <fullName evidence="4">SH3 domain-containing protein</fullName>
    </recommendedName>
</protein>
<feature type="signal peptide" evidence="1">
    <location>
        <begin position="1"/>
        <end position="25"/>
    </location>
</feature>
<evidence type="ECO:0000313" key="2">
    <source>
        <dbReference type="EMBL" id="RNI28716.1"/>
    </source>
</evidence>
<reference evidence="2 3" key="1">
    <citation type="submission" date="2018-11" db="EMBL/GenBank/DDBJ databases">
        <title>Rufibacter latericius sp. nov., isolated from water in Baiyang Lake.</title>
        <authorList>
            <person name="Yang Y."/>
        </authorList>
    </citation>
    <scope>NUCLEOTIDE SEQUENCE [LARGE SCALE GENOMIC DNA]</scope>
    <source>
        <strain evidence="2 3">R-22-1c-1</strain>
    </source>
</reference>
<evidence type="ECO:0000313" key="3">
    <source>
        <dbReference type="Proteomes" id="UP000272117"/>
    </source>
</evidence>
<name>A0A3M9MT65_9BACT</name>
<proteinExistence type="predicted"/>
<evidence type="ECO:0000256" key="1">
    <source>
        <dbReference type="SAM" id="SignalP"/>
    </source>
</evidence>
<organism evidence="2 3">
    <name type="scientific">Rufibacter latericius</name>
    <dbReference type="NCBI Taxonomy" id="2487040"/>
    <lineage>
        <taxon>Bacteria</taxon>
        <taxon>Pseudomonadati</taxon>
        <taxon>Bacteroidota</taxon>
        <taxon>Cytophagia</taxon>
        <taxon>Cytophagales</taxon>
        <taxon>Hymenobacteraceae</taxon>
        <taxon>Rufibacter</taxon>
    </lineage>
</organism>
<dbReference type="AlphaFoldDB" id="A0A3M9MT65"/>
<keyword evidence="1" id="KW-0732">Signal</keyword>
<dbReference type="EMBL" id="RJJD01000004">
    <property type="protein sequence ID" value="RNI28716.1"/>
    <property type="molecule type" value="Genomic_DNA"/>
</dbReference>
<feature type="chain" id="PRO_5018272137" description="SH3 domain-containing protein" evidence="1">
    <location>
        <begin position="26"/>
        <end position="227"/>
    </location>
</feature>
<keyword evidence="3" id="KW-1185">Reference proteome</keyword>
<accession>A0A3M9MT65</accession>
<sequence length="227" mass="25974">MHLIHNMKNLVALIALVLTSIVARAQVAIIKDKDGYTNVRKQPNAQAEIIYKVSSNQAFWYNTEAEGEWMTVYIPKNDFSFSSTQPDYIEGFIHKSRIQPLEKLQPYKGTDFSFEYKTKPFTQQGRIIDLRESKWVVAIDGRPAWGTDGNFPKTQVTGVHVILEGERIQISKAFYGDIYECTNTFSVYKNGNAYFVYQWNSDGAGGYQIVWVFTKEGLKQRLVGSMI</sequence>
<gene>
    <name evidence="2" type="ORF">EFB08_08770</name>
</gene>
<dbReference type="Proteomes" id="UP000272117">
    <property type="component" value="Unassembled WGS sequence"/>
</dbReference>